<sequence>MATPHPTRRQLLRWTGAGAMAGLAAPWLSSCAGAPEDDASTGASGGSGGGGGGDLTVYWNAGHAYAAYDKVIAEFQEEHGVTVNMQKYQWDDLRTRLLSDLASGNPPDLVEESGGWVQEFATTGDALSLQEYVDADGEEMGFPEDWQPKTISRNSYEGEVYGIQLHLTCTMLLYNRAMLDAAGVEVPTTWDDFLDAATRLTGDGVYGFALNQDRSYSWPWLLQNGVRYYDPDGGDLLVPRDKAIEALQFQADLVHRHQVAPVPTPGTDYSGPQKLLSAGRAAMILTGPWDLAPIQQTSPDLNLGVAPALANDVQATVQAGTSVFIPRKAKNPDLAWDFIKRITALDVEKAATEEAGMLMPRLSWAEDPVVQENERYAAFAEGFAYAVDYTEDLRLTGKSGEINEQLYNTLYQDVVMNNTPAETAVDTFVTEARKVLDA</sequence>
<proteinExistence type="inferred from homology"/>
<dbReference type="SUPFAM" id="SSF53850">
    <property type="entry name" value="Periplasmic binding protein-like II"/>
    <property type="match status" value="1"/>
</dbReference>
<evidence type="ECO:0000256" key="2">
    <source>
        <dbReference type="ARBA" id="ARBA00022448"/>
    </source>
</evidence>
<dbReference type="PANTHER" id="PTHR30061:SF50">
    <property type="entry name" value="MALTOSE_MALTODEXTRIN-BINDING PERIPLASMIC PROTEIN"/>
    <property type="match status" value="1"/>
</dbReference>
<dbReference type="GO" id="GO:0015768">
    <property type="term" value="P:maltose transport"/>
    <property type="evidence" value="ECO:0007669"/>
    <property type="project" value="TreeGrafter"/>
</dbReference>
<dbReference type="PANTHER" id="PTHR30061">
    <property type="entry name" value="MALTOSE-BINDING PERIPLASMIC PROTEIN"/>
    <property type="match status" value="1"/>
</dbReference>
<gene>
    <name evidence="4" type="ORF">E1262_01680</name>
</gene>
<dbReference type="RefSeq" id="WP_132101314.1">
    <property type="nucleotide sequence ID" value="NZ_SMLB01000002.1"/>
</dbReference>
<accession>A0A4R5AIL5</accession>
<evidence type="ECO:0000256" key="1">
    <source>
        <dbReference type="ARBA" id="ARBA00008520"/>
    </source>
</evidence>
<dbReference type="EMBL" id="SMLB01000002">
    <property type="protein sequence ID" value="TDD72598.1"/>
    <property type="molecule type" value="Genomic_DNA"/>
</dbReference>
<keyword evidence="3" id="KW-0732">Signal</keyword>
<comment type="caution">
    <text evidence="4">The sequence shown here is derived from an EMBL/GenBank/DDBJ whole genome shotgun (WGS) entry which is preliminary data.</text>
</comment>
<dbReference type="Gene3D" id="3.40.190.10">
    <property type="entry name" value="Periplasmic binding protein-like II"/>
    <property type="match status" value="2"/>
</dbReference>
<dbReference type="PROSITE" id="PS51318">
    <property type="entry name" value="TAT"/>
    <property type="match status" value="1"/>
</dbReference>
<comment type="similarity">
    <text evidence="1">Belongs to the bacterial solute-binding protein 1 family.</text>
</comment>
<dbReference type="GO" id="GO:0042956">
    <property type="term" value="P:maltodextrin transmembrane transport"/>
    <property type="evidence" value="ECO:0007669"/>
    <property type="project" value="TreeGrafter"/>
</dbReference>
<dbReference type="Pfam" id="PF01547">
    <property type="entry name" value="SBP_bac_1"/>
    <property type="match status" value="1"/>
</dbReference>
<name>A0A4R5AIL5_9ACTN</name>
<dbReference type="Proteomes" id="UP000295217">
    <property type="component" value="Unassembled WGS sequence"/>
</dbReference>
<evidence type="ECO:0000313" key="4">
    <source>
        <dbReference type="EMBL" id="TDD72598.1"/>
    </source>
</evidence>
<dbReference type="OrthoDB" id="9780991at2"/>
<protein>
    <submittedName>
        <fullName evidence="4">Sugar ABC transporter substrate-binding protein</fullName>
    </submittedName>
</protein>
<dbReference type="AlphaFoldDB" id="A0A4R5AIL5"/>
<reference evidence="4 5" key="1">
    <citation type="submission" date="2019-02" db="EMBL/GenBank/DDBJ databases">
        <title>Draft genome sequences of novel Actinobacteria.</title>
        <authorList>
            <person name="Sahin N."/>
            <person name="Ay H."/>
            <person name="Saygin H."/>
        </authorList>
    </citation>
    <scope>NUCLEOTIDE SEQUENCE [LARGE SCALE GENOMIC DNA]</scope>
    <source>
        <strain evidence="4 5">8K307</strain>
    </source>
</reference>
<organism evidence="4 5">
    <name type="scientific">Jiangella aurantiaca</name>
    <dbReference type="NCBI Taxonomy" id="2530373"/>
    <lineage>
        <taxon>Bacteria</taxon>
        <taxon>Bacillati</taxon>
        <taxon>Actinomycetota</taxon>
        <taxon>Actinomycetes</taxon>
        <taxon>Jiangellales</taxon>
        <taxon>Jiangellaceae</taxon>
        <taxon>Jiangella</taxon>
    </lineage>
</organism>
<evidence type="ECO:0000256" key="3">
    <source>
        <dbReference type="ARBA" id="ARBA00022729"/>
    </source>
</evidence>
<evidence type="ECO:0000313" key="5">
    <source>
        <dbReference type="Proteomes" id="UP000295217"/>
    </source>
</evidence>
<dbReference type="CDD" id="cd13585">
    <property type="entry name" value="PBP2_TMBP_like"/>
    <property type="match status" value="1"/>
</dbReference>
<dbReference type="InterPro" id="IPR006059">
    <property type="entry name" value="SBP"/>
</dbReference>
<dbReference type="InterPro" id="IPR006311">
    <property type="entry name" value="TAT_signal"/>
</dbReference>
<keyword evidence="5" id="KW-1185">Reference proteome</keyword>
<dbReference type="GO" id="GO:1901982">
    <property type="term" value="F:maltose binding"/>
    <property type="evidence" value="ECO:0007669"/>
    <property type="project" value="TreeGrafter"/>
</dbReference>
<keyword evidence="2" id="KW-0813">Transport</keyword>
<dbReference type="GO" id="GO:0055052">
    <property type="term" value="C:ATP-binding cassette (ABC) transporter complex, substrate-binding subunit-containing"/>
    <property type="evidence" value="ECO:0007669"/>
    <property type="project" value="TreeGrafter"/>
</dbReference>